<name>A0A934WY56_9BACT</name>
<gene>
    <name evidence="1" type="ORF">JKA74_08330</name>
</gene>
<reference evidence="1" key="1">
    <citation type="submission" date="2021-01" db="EMBL/GenBank/DDBJ databases">
        <title>Marivirga aurantiaca sp. nov., isolated from intertidal surface sediments.</title>
        <authorList>
            <person name="Zhang M."/>
        </authorList>
    </citation>
    <scope>NUCLEOTIDE SEQUENCE</scope>
    <source>
        <strain evidence="1">S37H4</strain>
    </source>
</reference>
<accession>A0A934WY56</accession>
<evidence type="ECO:0000313" key="1">
    <source>
        <dbReference type="EMBL" id="MBK6265042.1"/>
    </source>
</evidence>
<protein>
    <submittedName>
        <fullName evidence="1">Uncharacterized protein</fullName>
    </submittedName>
</protein>
<dbReference type="EMBL" id="JAEQBW010000003">
    <property type="protein sequence ID" value="MBK6265042.1"/>
    <property type="molecule type" value="Genomic_DNA"/>
</dbReference>
<dbReference type="RefSeq" id="WP_201430724.1">
    <property type="nucleotide sequence ID" value="NZ_JAEQBW010000003.1"/>
</dbReference>
<evidence type="ECO:0000313" key="2">
    <source>
        <dbReference type="Proteomes" id="UP000611723"/>
    </source>
</evidence>
<keyword evidence="2" id="KW-1185">Reference proteome</keyword>
<dbReference type="Proteomes" id="UP000611723">
    <property type="component" value="Unassembled WGS sequence"/>
</dbReference>
<proteinExistence type="predicted"/>
<sequence>MLKYLFISIFFLATTQESELKKQKLTEYLTMSVSTDLRPMSQQELSAKFLGAKIPDAALTDEQSAIEFTVTGSPTFWQENDVALLKDFYDASIPSLFKDIKFEKKEMVMINDKEFIAYQFDGTPAVETGDRIPEKRFTYILYTIHRNGLVTISFSCPPYLKSKWKPIAEKMFETIKFR</sequence>
<organism evidence="1 2">
    <name type="scientific">Marivirga aurantiaca</name>
    <dbReference type="NCBI Taxonomy" id="2802615"/>
    <lineage>
        <taxon>Bacteria</taxon>
        <taxon>Pseudomonadati</taxon>
        <taxon>Bacteroidota</taxon>
        <taxon>Cytophagia</taxon>
        <taxon>Cytophagales</taxon>
        <taxon>Marivirgaceae</taxon>
        <taxon>Marivirga</taxon>
    </lineage>
</organism>
<comment type="caution">
    <text evidence="1">The sequence shown here is derived from an EMBL/GenBank/DDBJ whole genome shotgun (WGS) entry which is preliminary data.</text>
</comment>
<dbReference type="AlphaFoldDB" id="A0A934WY56"/>